<keyword evidence="8" id="KW-1185">Reference proteome</keyword>
<keyword evidence="4" id="KW-0238">DNA-binding</keyword>
<evidence type="ECO:0000259" key="6">
    <source>
        <dbReference type="PROSITE" id="PS50949"/>
    </source>
</evidence>
<dbReference type="Gene3D" id="3.90.1150.10">
    <property type="entry name" value="Aspartate Aminotransferase, domain 1"/>
    <property type="match status" value="1"/>
</dbReference>
<dbReference type="InterPro" id="IPR036390">
    <property type="entry name" value="WH_DNA-bd_sf"/>
</dbReference>
<dbReference type="PANTHER" id="PTHR46577">
    <property type="entry name" value="HTH-TYPE TRANSCRIPTIONAL REGULATORY PROTEIN GABR"/>
    <property type="match status" value="1"/>
</dbReference>
<dbReference type="InterPro" id="IPR036388">
    <property type="entry name" value="WH-like_DNA-bd_sf"/>
</dbReference>
<dbReference type="EMBL" id="BSUM01000001">
    <property type="protein sequence ID" value="GMA32941.1"/>
    <property type="molecule type" value="Genomic_DNA"/>
</dbReference>
<dbReference type="SUPFAM" id="SSF53383">
    <property type="entry name" value="PLP-dependent transferases"/>
    <property type="match status" value="1"/>
</dbReference>
<comment type="caution">
    <text evidence="7">The sequence shown here is derived from an EMBL/GenBank/DDBJ whole genome shotgun (WGS) entry which is preliminary data.</text>
</comment>
<dbReference type="InterPro" id="IPR051446">
    <property type="entry name" value="HTH_trans_reg/aminotransferase"/>
</dbReference>
<comment type="similarity">
    <text evidence="1">In the C-terminal section; belongs to the class-I pyridoxal-phosphate-dependent aminotransferase family.</text>
</comment>
<feature type="domain" description="HTH gntR-type" evidence="6">
    <location>
        <begin position="1"/>
        <end position="69"/>
    </location>
</feature>
<keyword evidence="5" id="KW-0804">Transcription</keyword>
<dbReference type="Pfam" id="PF00392">
    <property type="entry name" value="GntR"/>
    <property type="match status" value="1"/>
</dbReference>
<evidence type="ECO:0000256" key="1">
    <source>
        <dbReference type="ARBA" id="ARBA00005384"/>
    </source>
</evidence>
<evidence type="ECO:0000256" key="5">
    <source>
        <dbReference type="ARBA" id="ARBA00023163"/>
    </source>
</evidence>
<sequence length="472" mass="49727">MTNGSSDRIHAELAAWVAAAPAGTRLPSSRTLSARHGASPVTVQKVLHRLAAAGLVESRPGVGTFVRRRAPRGPVDLGWQSAALGAPHVRYPRASPTQRSADPDAVALHSGYPVSDLLPAAAVRAALARAARSEASVRRAPAAGLLELRAWFAADLAGDGGFGTAASPVSARDVLVLPGSQSGLSAIFRAIVGRDRPLVVESPTYWGAVVAAAQAGVELVPVPSGPHGPDPEEVASAMDRTGARAFYAQPTWSNPHGARWSDDRARAVLDVVRARSAFLVEDDWAHDFGIDAQARPLARMDDGGHVIHLRSLTKSLSPAVRVGAVIARGPARDRIEADLAAGTMYVSGVLQAAALDVVTQPAWRTHLRALGPRLRARRDGLLAALRTHLPEAAVDHVPTGGLSLWVRLPEGTDLEKLTRAAAARRVLIAPGDEWFPAEPSGPHIRLTYSGPEPERYPSAVAAIAEALREQRG</sequence>
<dbReference type="PANTHER" id="PTHR46577:SF2">
    <property type="entry name" value="TRANSCRIPTIONAL REGULATORY PROTEIN"/>
    <property type="match status" value="1"/>
</dbReference>
<dbReference type="Pfam" id="PF00155">
    <property type="entry name" value="Aminotran_1_2"/>
    <property type="match status" value="1"/>
</dbReference>
<dbReference type="GO" id="GO:0003700">
    <property type="term" value="F:DNA-binding transcription factor activity"/>
    <property type="evidence" value="ECO:0007669"/>
    <property type="project" value="InterPro"/>
</dbReference>
<dbReference type="InterPro" id="IPR015422">
    <property type="entry name" value="PyrdxlP-dep_Trfase_small"/>
</dbReference>
<dbReference type="CDD" id="cd00609">
    <property type="entry name" value="AAT_like"/>
    <property type="match status" value="1"/>
</dbReference>
<organism evidence="7 8">
    <name type="scientific">Litorihabitans aurantiacus</name>
    <dbReference type="NCBI Taxonomy" id="1930061"/>
    <lineage>
        <taxon>Bacteria</taxon>
        <taxon>Bacillati</taxon>
        <taxon>Actinomycetota</taxon>
        <taxon>Actinomycetes</taxon>
        <taxon>Micrococcales</taxon>
        <taxon>Beutenbergiaceae</taxon>
        <taxon>Litorihabitans</taxon>
    </lineage>
</organism>
<evidence type="ECO:0000256" key="4">
    <source>
        <dbReference type="ARBA" id="ARBA00023125"/>
    </source>
</evidence>
<dbReference type="RefSeq" id="WP_284251642.1">
    <property type="nucleotide sequence ID" value="NZ_BSUM01000001.1"/>
</dbReference>
<reference evidence="7" key="2">
    <citation type="submission" date="2023-02" db="EMBL/GenBank/DDBJ databases">
        <authorList>
            <person name="Sun Q."/>
            <person name="Mori K."/>
        </authorList>
    </citation>
    <scope>NUCLEOTIDE SEQUENCE</scope>
    <source>
        <strain evidence="7">NBRC 112290</strain>
    </source>
</reference>
<dbReference type="Gene3D" id="1.10.10.10">
    <property type="entry name" value="Winged helix-like DNA-binding domain superfamily/Winged helix DNA-binding domain"/>
    <property type="match status" value="1"/>
</dbReference>
<dbReference type="InterPro" id="IPR004839">
    <property type="entry name" value="Aminotransferase_I/II_large"/>
</dbReference>
<dbReference type="AlphaFoldDB" id="A0AA37XGL2"/>
<evidence type="ECO:0000256" key="2">
    <source>
        <dbReference type="ARBA" id="ARBA00022898"/>
    </source>
</evidence>
<dbReference type="SMART" id="SM00345">
    <property type="entry name" value="HTH_GNTR"/>
    <property type="match status" value="1"/>
</dbReference>
<name>A0AA37XGL2_9MICO</name>
<dbReference type="InterPro" id="IPR000524">
    <property type="entry name" value="Tscrpt_reg_HTH_GntR"/>
</dbReference>
<reference evidence="7" key="1">
    <citation type="journal article" date="2014" name="Int. J. Syst. Evol. Microbiol.">
        <title>Complete genome sequence of Corynebacterium casei LMG S-19264T (=DSM 44701T), isolated from a smear-ripened cheese.</title>
        <authorList>
            <consortium name="US DOE Joint Genome Institute (JGI-PGF)"/>
            <person name="Walter F."/>
            <person name="Albersmeier A."/>
            <person name="Kalinowski J."/>
            <person name="Ruckert C."/>
        </authorList>
    </citation>
    <scope>NUCLEOTIDE SEQUENCE</scope>
    <source>
        <strain evidence="7">NBRC 112290</strain>
    </source>
</reference>
<dbReference type="GO" id="GO:0030170">
    <property type="term" value="F:pyridoxal phosphate binding"/>
    <property type="evidence" value="ECO:0007669"/>
    <property type="project" value="InterPro"/>
</dbReference>
<dbReference type="InterPro" id="IPR015424">
    <property type="entry name" value="PyrdxlP-dep_Trfase"/>
</dbReference>
<gene>
    <name evidence="7" type="ORF">GCM10025875_29330</name>
</gene>
<evidence type="ECO:0000313" key="8">
    <source>
        <dbReference type="Proteomes" id="UP001157161"/>
    </source>
</evidence>
<dbReference type="GO" id="GO:0003677">
    <property type="term" value="F:DNA binding"/>
    <property type="evidence" value="ECO:0007669"/>
    <property type="project" value="UniProtKB-KW"/>
</dbReference>
<proteinExistence type="inferred from homology"/>
<dbReference type="CDD" id="cd07377">
    <property type="entry name" value="WHTH_GntR"/>
    <property type="match status" value="1"/>
</dbReference>
<protein>
    <submittedName>
        <fullName evidence="7">GntR family transcriptional regulator</fullName>
    </submittedName>
</protein>
<dbReference type="Gene3D" id="3.40.640.10">
    <property type="entry name" value="Type I PLP-dependent aspartate aminotransferase-like (Major domain)"/>
    <property type="match status" value="1"/>
</dbReference>
<evidence type="ECO:0000313" key="7">
    <source>
        <dbReference type="EMBL" id="GMA32941.1"/>
    </source>
</evidence>
<dbReference type="PROSITE" id="PS50949">
    <property type="entry name" value="HTH_GNTR"/>
    <property type="match status" value="1"/>
</dbReference>
<accession>A0AA37XGL2</accession>
<dbReference type="Proteomes" id="UP001157161">
    <property type="component" value="Unassembled WGS sequence"/>
</dbReference>
<keyword evidence="2" id="KW-0663">Pyridoxal phosphate</keyword>
<dbReference type="SUPFAM" id="SSF46785">
    <property type="entry name" value="Winged helix' DNA-binding domain"/>
    <property type="match status" value="1"/>
</dbReference>
<dbReference type="InterPro" id="IPR015421">
    <property type="entry name" value="PyrdxlP-dep_Trfase_major"/>
</dbReference>
<keyword evidence="3" id="KW-0805">Transcription regulation</keyword>
<evidence type="ECO:0000256" key="3">
    <source>
        <dbReference type="ARBA" id="ARBA00023015"/>
    </source>
</evidence>